<dbReference type="Gene3D" id="3.30.70.1070">
    <property type="entry name" value="Sporulation related repeat"/>
    <property type="match status" value="1"/>
</dbReference>
<dbReference type="PROSITE" id="PS51257">
    <property type="entry name" value="PROKAR_LIPOPROTEIN"/>
    <property type="match status" value="1"/>
</dbReference>
<evidence type="ECO:0000313" key="4">
    <source>
        <dbReference type="EMBL" id="WWA47207.1"/>
    </source>
</evidence>
<reference evidence="4 5" key="1">
    <citation type="submission" date="2024-02" db="EMBL/GenBank/DDBJ databases">
        <title>The whole genome sequence of five bacterial samples isolated from Abu Dhabi Sabkha-shore region.</title>
        <authorList>
            <person name="Sudalaimuthuasari N."/>
            <person name="Sarfraz B."/>
            <person name="Tuyisabe J.D."/>
            <person name="Mugisha Ntwali L.D.M."/>
            <person name="Ali A.I.A.A."/>
            <person name="Almansoori S.Z.A."/>
            <person name="Alajami H.S.A."/>
            <person name="Almeqbaali A.A.S."/>
            <person name="Kundu B."/>
            <person name="Saeed E.E."/>
            <person name="Sukumarinath V."/>
            <person name="Mishra A.K."/>
            <person name="Hazzouri K.M."/>
            <person name="Almaskari R."/>
            <person name="Sharma A.K."/>
            <person name="Amiri K.M.A."/>
        </authorList>
    </citation>
    <scope>NUCLEOTIDE SEQUENCE [LARGE SCALE GENOMIC DNA]</scope>
    <source>
        <strain evidence="5">kcgeb_sd</strain>
    </source>
</reference>
<dbReference type="PANTHER" id="PTHR34183:SF1">
    <property type="entry name" value="ENDOLYTIC PEPTIDOGLYCAN TRANSGLYCOSYLASE RLPA"/>
    <property type="match status" value="1"/>
</dbReference>
<keyword evidence="5" id="KW-1185">Reference proteome</keyword>
<dbReference type="PROSITE" id="PS51724">
    <property type="entry name" value="SPOR"/>
    <property type="match status" value="1"/>
</dbReference>
<evidence type="ECO:0000256" key="2">
    <source>
        <dbReference type="SAM" id="SignalP"/>
    </source>
</evidence>
<feature type="chain" id="PRO_5045585255" evidence="2">
    <location>
        <begin position="22"/>
        <end position="324"/>
    </location>
</feature>
<protein>
    <submittedName>
        <fullName evidence="4">SPOR domain-containing protein</fullName>
    </submittedName>
</protein>
<dbReference type="EMBL" id="CP144918">
    <property type="protein sequence ID" value="WWA47207.1"/>
    <property type="molecule type" value="Genomic_DNA"/>
</dbReference>
<dbReference type="InterPro" id="IPR036680">
    <property type="entry name" value="SPOR-like_sf"/>
</dbReference>
<feature type="compositionally biased region" description="Low complexity" evidence="1">
    <location>
        <begin position="206"/>
        <end position="222"/>
    </location>
</feature>
<gene>
    <name evidence="4" type="ORF">V5F89_13215</name>
</gene>
<dbReference type="Pfam" id="PF05036">
    <property type="entry name" value="SPOR"/>
    <property type="match status" value="1"/>
</dbReference>
<dbReference type="PANTHER" id="PTHR34183">
    <property type="entry name" value="ENDOLYTIC PEPTIDOGLYCAN TRANSGLYCOSYLASE RLPA"/>
    <property type="match status" value="1"/>
</dbReference>
<organism evidence="4 5">
    <name type="scientific">Pelagerythrobacter marensis</name>
    <dbReference type="NCBI Taxonomy" id="543877"/>
    <lineage>
        <taxon>Bacteria</taxon>
        <taxon>Pseudomonadati</taxon>
        <taxon>Pseudomonadota</taxon>
        <taxon>Alphaproteobacteria</taxon>
        <taxon>Sphingomonadales</taxon>
        <taxon>Erythrobacteraceae</taxon>
        <taxon>Pelagerythrobacter</taxon>
    </lineage>
</organism>
<name>A0ABZ2D5Y2_9SPHN</name>
<proteinExistence type="predicted"/>
<evidence type="ECO:0000259" key="3">
    <source>
        <dbReference type="PROSITE" id="PS51724"/>
    </source>
</evidence>
<feature type="signal peptide" evidence="2">
    <location>
        <begin position="1"/>
        <end position="21"/>
    </location>
</feature>
<feature type="compositionally biased region" description="Low complexity" evidence="1">
    <location>
        <begin position="240"/>
        <end position="251"/>
    </location>
</feature>
<feature type="region of interest" description="Disordered" evidence="1">
    <location>
        <begin position="191"/>
        <end position="251"/>
    </location>
</feature>
<dbReference type="Proteomes" id="UP001335183">
    <property type="component" value="Chromosome"/>
</dbReference>
<accession>A0ABZ2D5Y2</accession>
<dbReference type="Gene3D" id="2.40.40.10">
    <property type="entry name" value="RlpA-like domain"/>
    <property type="match status" value="1"/>
</dbReference>
<evidence type="ECO:0000313" key="5">
    <source>
        <dbReference type="Proteomes" id="UP001335183"/>
    </source>
</evidence>
<keyword evidence="2" id="KW-0732">Signal</keyword>
<dbReference type="CDD" id="cd22268">
    <property type="entry name" value="DPBB_RlpA-like"/>
    <property type="match status" value="1"/>
</dbReference>
<evidence type="ECO:0000256" key="1">
    <source>
        <dbReference type="SAM" id="MobiDB-lite"/>
    </source>
</evidence>
<dbReference type="InterPro" id="IPR036908">
    <property type="entry name" value="RlpA-like_sf"/>
</dbReference>
<dbReference type="RefSeq" id="WP_338446098.1">
    <property type="nucleotide sequence ID" value="NZ_CP144918.1"/>
</dbReference>
<sequence>MRLPDDCFRAALALTLGLALAGCGAASGGERAASAGQAAATLNGPAADFPMVLGEPYFIDGVEYTPSDAMNHDEVGYAALDRDAGPGVTAAHKTLPLPSYIEVTSLESGRTILARVERRGPMTNDRVVALAPDALAQLGANAGAPVRVRRVNPPEIQRADLRAGRTAPLRMETPETLLDVLRRKLPVKGSASLAERREVPVPSGVQADAPDQDAGQAQAAGAKKSSTYPLAPLDGGADTARPGAPAVEGEPPASTAGAFVVQAAAFANKSNADRAAELLGGFVSPAGRFYRVRTGPYETRGQADAALAKVRAAGYSDARVFTAR</sequence>
<dbReference type="InterPro" id="IPR007730">
    <property type="entry name" value="SPOR-like_dom"/>
</dbReference>
<dbReference type="SUPFAM" id="SSF110997">
    <property type="entry name" value="Sporulation related repeat"/>
    <property type="match status" value="1"/>
</dbReference>
<feature type="domain" description="SPOR" evidence="3">
    <location>
        <begin position="246"/>
        <end position="323"/>
    </location>
</feature>